<organism evidence="2 3">
    <name type="scientific">Daedalea quercina L-15889</name>
    <dbReference type="NCBI Taxonomy" id="1314783"/>
    <lineage>
        <taxon>Eukaryota</taxon>
        <taxon>Fungi</taxon>
        <taxon>Dikarya</taxon>
        <taxon>Basidiomycota</taxon>
        <taxon>Agaricomycotina</taxon>
        <taxon>Agaricomycetes</taxon>
        <taxon>Polyporales</taxon>
        <taxon>Fomitopsis</taxon>
    </lineage>
</organism>
<keyword evidence="3" id="KW-1185">Reference proteome</keyword>
<dbReference type="OrthoDB" id="3270641at2759"/>
<accession>A0A165PH35</accession>
<sequence>MFATSSALSGSAALLLLIVCRLTLAAVTNRTIDDEYGDSVTGRRPIYDGPWNYGPACPGCFVQPSPKDVFMSSWHDTTTSLQNDHQTISLLFNGTAVWVYCVVPNYVQSATTFVNISFNLDGAPVGTYMHQPDESSDVYSYNVTVYSNTDLANTQHTLVMWAVQGSGPSLLLFDWAEYT</sequence>
<feature type="signal peptide" evidence="1">
    <location>
        <begin position="1"/>
        <end position="25"/>
    </location>
</feature>
<dbReference type="Proteomes" id="UP000076727">
    <property type="component" value="Unassembled WGS sequence"/>
</dbReference>
<dbReference type="AlphaFoldDB" id="A0A165PH35"/>
<reference evidence="2 3" key="1">
    <citation type="journal article" date="2016" name="Mol. Biol. Evol.">
        <title>Comparative Genomics of Early-Diverging Mushroom-Forming Fungi Provides Insights into the Origins of Lignocellulose Decay Capabilities.</title>
        <authorList>
            <person name="Nagy L.G."/>
            <person name="Riley R."/>
            <person name="Tritt A."/>
            <person name="Adam C."/>
            <person name="Daum C."/>
            <person name="Floudas D."/>
            <person name="Sun H."/>
            <person name="Yadav J.S."/>
            <person name="Pangilinan J."/>
            <person name="Larsson K.H."/>
            <person name="Matsuura K."/>
            <person name="Barry K."/>
            <person name="Labutti K."/>
            <person name="Kuo R."/>
            <person name="Ohm R.A."/>
            <person name="Bhattacharya S.S."/>
            <person name="Shirouzu T."/>
            <person name="Yoshinaga Y."/>
            <person name="Martin F.M."/>
            <person name="Grigoriev I.V."/>
            <person name="Hibbett D.S."/>
        </authorList>
    </citation>
    <scope>NUCLEOTIDE SEQUENCE [LARGE SCALE GENOMIC DNA]</scope>
    <source>
        <strain evidence="2 3">L-15889</strain>
    </source>
</reference>
<dbReference type="EMBL" id="KV429069">
    <property type="protein sequence ID" value="KZT68205.1"/>
    <property type="molecule type" value="Genomic_DNA"/>
</dbReference>
<dbReference type="Gene3D" id="2.60.120.260">
    <property type="entry name" value="Galactose-binding domain-like"/>
    <property type="match status" value="1"/>
</dbReference>
<gene>
    <name evidence="2" type="ORF">DAEQUDRAFT_712398</name>
</gene>
<evidence type="ECO:0000313" key="2">
    <source>
        <dbReference type="EMBL" id="KZT68205.1"/>
    </source>
</evidence>
<evidence type="ECO:0008006" key="4">
    <source>
        <dbReference type="Google" id="ProtNLM"/>
    </source>
</evidence>
<evidence type="ECO:0000256" key="1">
    <source>
        <dbReference type="SAM" id="SignalP"/>
    </source>
</evidence>
<proteinExistence type="predicted"/>
<keyword evidence="1" id="KW-0732">Signal</keyword>
<name>A0A165PH35_9APHY</name>
<evidence type="ECO:0000313" key="3">
    <source>
        <dbReference type="Proteomes" id="UP000076727"/>
    </source>
</evidence>
<feature type="chain" id="PRO_5007863965" description="Lytic polysaccharide monooxygenase" evidence="1">
    <location>
        <begin position="26"/>
        <end position="179"/>
    </location>
</feature>
<protein>
    <recommendedName>
        <fullName evidence="4">Lytic polysaccharide monooxygenase</fullName>
    </recommendedName>
</protein>